<dbReference type="Proteomes" id="UP000789572">
    <property type="component" value="Unassembled WGS sequence"/>
</dbReference>
<accession>A0A9N9EAG0</accession>
<proteinExistence type="predicted"/>
<evidence type="ECO:0000313" key="2">
    <source>
        <dbReference type="EMBL" id="CAG8664458.1"/>
    </source>
</evidence>
<dbReference type="EMBL" id="CAJVPJ010005862">
    <property type="protein sequence ID" value="CAG8664458.1"/>
    <property type="molecule type" value="Genomic_DNA"/>
</dbReference>
<sequence>AEQQKALELQKHLEEVQNMEREKLIAKIQEDMEQKAKAKEAKRKLQMLQNQHDTDGVEVETSFPTVSFDSFIPLEIDNQE</sequence>
<evidence type="ECO:0000256" key="1">
    <source>
        <dbReference type="SAM" id="Coils"/>
    </source>
</evidence>
<dbReference type="AlphaFoldDB" id="A0A9N9EAG0"/>
<evidence type="ECO:0000313" key="3">
    <source>
        <dbReference type="Proteomes" id="UP000789572"/>
    </source>
</evidence>
<name>A0A9N9EAG0_9GLOM</name>
<keyword evidence="1" id="KW-0175">Coiled coil</keyword>
<keyword evidence="3" id="KW-1185">Reference proteome</keyword>
<protein>
    <submittedName>
        <fullName evidence="2">5067_t:CDS:1</fullName>
    </submittedName>
</protein>
<gene>
    <name evidence="2" type="ORF">POCULU_LOCUS10629</name>
</gene>
<organism evidence="2 3">
    <name type="scientific">Paraglomus occultum</name>
    <dbReference type="NCBI Taxonomy" id="144539"/>
    <lineage>
        <taxon>Eukaryota</taxon>
        <taxon>Fungi</taxon>
        <taxon>Fungi incertae sedis</taxon>
        <taxon>Mucoromycota</taxon>
        <taxon>Glomeromycotina</taxon>
        <taxon>Glomeromycetes</taxon>
        <taxon>Paraglomerales</taxon>
        <taxon>Paraglomeraceae</taxon>
        <taxon>Paraglomus</taxon>
    </lineage>
</organism>
<feature type="non-terminal residue" evidence="2">
    <location>
        <position position="80"/>
    </location>
</feature>
<reference evidence="2" key="1">
    <citation type="submission" date="2021-06" db="EMBL/GenBank/DDBJ databases">
        <authorList>
            <person name="Kallberg Y."/>
            <person name="Tangrot J."/>
            <person name="Rosling A."/>
        </authorList>
    </citation>
    <scope>NUCLEOTIDE SEQUENCE</scope>
    <source>
        <strain evidence="2">IA702</strain>
    </source>
</reference>
<feature type="non-terminal residue" evidence="2">
    <location>
        <position position="1"/>
    </location>
</feature>
<feature type="coiled-coil region" evidence="1">
    <location>
        <begin position="2"/>
        <end position="51"/>
    </location>
</feature>
<comment type="caution">
    <text evidence="2">The sequence shown here is derived from an EMBL/GenBank/DDBJ whole genome shotgun (WGS) entry which is preliminary data.</text>
</comment>